<dbReference type="AlphaFoldDB" id="B0TBT8"/>
<sequence>MLSLEHIGQSQTQTVAKRRQVKDGFPHLALNDFPAVGAQLAVKVAVKQLF</sequence>
<reference evidence="1 2" key="1">
    <citation type="journal article" date="2008" name="J. Bacteriol.">
        <title>The genome of Heliobacterium modesticaldum, a phototrophic representative of the Firmicutes containing the simplest photosynthetic apparatus.</title>
        <authorList>
            <person name="Sattley W.M."/>
            <person name="Madigan M.T."/>
            <person name="Swingley W.D."/>
            <person name="Cheung P.C."/>
            <person name="Clocksin K.M."/>
            <person name="Conrad A.L."/>
            <person name="Dejesa L.C."/>
            <person name="Honchak B.M."/>
            <person name="Jung D.O."/>
            <person name="Karbach L.E."/>
            <person name="Kurdoglu A."/>
            <person name="Lahiri S."/>
            <person name="Mastrian S.D."/>
            <person name="Page L.E."/>
            <person name="Taylor H.L."/>
            <person name="Wang Z.T."/>
            <person name="Raymond J."/>
            <person name="Chen M."/>
            <person name="Blankenship R.E."/>
            <person name="Touchman J.W."/>
        </authorList>
    </citation>
    <scope>NUCLEOTIDE SEQUENCE [LARGE SCALE GENOMIC DNA]</scope>
    <source>
        <strain evidence="2">ATCC 51547 / Ice1</strain>
    </source>
</reference>
<gene>
    <name evidence="1" type="ORF">HM1_1350</name>
</gene>
<protein>
    <submittedName>
        <fullName evidence="1">Uncharacterized protein</fullName>
    </submittedName>
</protein>
<dbReference type="KEGG" id="hmo:HM1_1350"/>
<organism evidence="1 2">
    <name type="scientific">Heliobacterium modesticaldum (strain ATCC 51547 / Ice1)</name>
    <dbReference type="NCBI Taxonomy" id="498761"/>
    <lineage>
        <taxon>Bacteria</taxon>
        <taxon>Bacillati</taxon>
        <taxon>Bacillota</taxon>
        <taxon>Clostridia</taxon>
        <taxon>Eubacteriales</taxon>
        <taxon>Heliobacteriaceae</taxon>
        <taxon>Heliomicrobium</taxon>
    </lineage>
</organism>
<accession>B0TBT8</accession>
<keyword evidence="2" id="KW-1185">Reference proteome</keyword>
<dbReference type="HOGENOM" id="CLU_3118529_0_0_9"/>
<evidence type="ECO:0000313" key="2">
    <source>
        <dbReference type="Proteomes" id="UP000008550"/>
    </source>
</evidence>
<evidence type="ECO:0000313" key="1">
    <source>
        <dbReference type="EMBL" id="ABZ83927.1"/>
    </source>
</evidence>
<proteinExistence type="predicted"/>
<dbReference type="EMBL" id="CP000930">
    <property type="protein sequence ID" value="ABZ83927.1"/>
    <property type="molecule type" value="Genomic_DNA"/>
</dbReference>
<dbReference type="Proteomes" id="UP000008550">
    <property type="component" value="Chromosome"/>
</dbReference>
<name>B0TBT8_HELMI</name>